<sequence>MTFTQLRTFALVAELGSLRAAAAELGVSEPAVSAAVAALRADLGDPLFHRAAGGIELTAGGRALAVRARELVRLAERTRREVTQAGTTGRLRALATAACAEHVAGPLVAAFARRSPRTEVHLDVVPAERTAAVLADDEADIVLGARPLPAPGQAVDAVPFLRYQRVVVAAPGHPLATGRGRVPVAELGRHAWLAGPAGLEPGTEERRWAEPAGPVPLRRLAREAEALDAARDGAGVLLALGHAVRDDLRAGRLVRLPVEGTPVTGMWWAGVPGEGRAAAGATALQRFLTTPDATSALLAGPAPRERARPTVRVGLWSQP</sequence>
<dbReference type="SUPFAM" id="SSF46785">
    <property type="entry name" value="Winged helix' DNA-binding domain"/>
    <property type="match status" value="1"/>
</dbReference>
<evidence type="ECO:0000256" key="3">
    <source>
        <dbReference type="ARBA" id="ARBA00023125"/>
    </source>
</evidence>
<dbReference type="InterPro" id="IPR036390">
    <property type="entry name" value="WH_DNA-bd_sf"/>
</dbReference>
<dbReference type="GO" id="GO:0000976">
    <property type="term" value="F:transcription cis-regulatory region binding"/>
    <property type="evidence" value="ECO:0007669"/>
    <property type="project" value="TreeGrafter"/>
</dbReference>
<dbReference type="AlphaFoldDB" id="A0A285EG65"/>
<keyword evidence="2" id="KW-0805">Transcription regulation</keyword>
<name>A0A285EG65_9ACTN</name>
<dbReference type="Pfam" id="PF00126">
    <property type="entry name" value="HTH_1"/>
    <property type="match status" value="1"/>
</dbReference>
<keyword evidence="3" id="KW-0238">DNA-binding</keyword>
<dbReference type="Gene3D" id="3.40.190.290">
    <property type="match status" value="1"/>
</dbReference>
<evidence type="ECO:0000313" key="7">
    <source>
        <dbReference type="EMBL" id="SNX97833.1"/>
    </source>
</evidence>
<organism evidence="7 8">
    <name type="scientific">Geodermatophilus sabuli</name>
    <dbReference type="NCBI Taxonomy" id="1564158"/>
    <lineage>
        <taxon>Bacteria</taxon>
        <taxon>Bacillati</taxon>
        <taxon>Actinomycetota</taxon>
        <taxon>Actinomycetes</taxon>
        <taxon>Geodermatophilales</taxon>
        <taxon>Geodermatophilaceae</taxon>
        <taxon>Geodermatophilus</taxon>
    </lineage>
</organism>
<evidence type="ECO:0000256" key="2">
    <source>
        <dbReference type="ARBA" id="ARBA00023015"/>
    </source>
</evidence>
<reference evidence="7 8" key="1">
    <citation type="submission" date="2017-09" db="EMBL/GenBank/DDBJ databases">
        <authorList>
            <person name="Ehlers B."/>
            <person name="Leendertz F.H."/>
        </authorList>
    </citation>
    <scope>NUCLEOTIDE SEQUENCE [LARGE SCALE GENOMIC DNA]</scope>
    <source>
        <strain evidence="7 8">DSM 46844</strain>
    </source>
</reference>
<evidence type="ECO:0000259" key="6">
    <source>
        <dbReference type="PROSITE" id="PS50931"/>
    </source>
</evidence>
<keyword evidence="8" id="KW-1185">Reference proteome</keyword>
<dbReference type="PANTHER" id="PTHR30126">
    <property type="entry name" value="HTH-TYPE TRANSCRIPTIONAL REGULATOR"/>
    <property type="match status" value="1"/>
</dbReference>
<gene>
    <name evidence="7" type="ORF">SAMN06893097_108198</name>
</gene>
<protein>
    <submittedName>
        <fullName evidence="7">Transcriptional regulator, LysR family</fullName>
    </submittedName>
</protein>
<dbReference type="SUPFAM" id="SSF53850">
    <property type="entry name" value="Periplasmic binding protein-like II"/>
    <property type="match status" value="1"/>
</dbReference>
<evidence type="ECO:0000313" key="8">
    <source>
        <dbReference type="Proteomes" id="UP000219514"/>
    </source>
</evidence>
<feature type="domain" description="HTH lysR-type" evidence="6">
    <location>
        <begin position="1"/>
        <end position="58"/>
    </location>
</feature>
<evidence type="ECO:0000256" key="4">
    <source>
        <dbReference type="ARBA" id="ARBA00023163"/>
    </source>
</evidence>
<dbReference type="InterPro" id="IPR000847">
    <property type="entry name" value="LysR_HTH_N"/>
</dbReference>
<dbReference type="PROSITE" id="PS50931">
    <property type="entry name" value="HTH_LYSR"/>
    <property type="match status" value="1"/>
</dbReference>
<evidence type="ECO:0000256" key="5">
    <source>
        <dbReference type="SAM" id="MobiDB-lite"/>
    </source>
</evidence>
<dbReference type="RefSeq" id="WP_143426693.1">
    <property type="nucleotide sequence ID" value="NZ_JACHXB010000007.1"/>
</dbReference>
<dbReference type="InterPro" id="IPR036388">
    <property type="entry name" value="WH-like_DNA-bd_sf"/>
</dbReference>
<dbReference type="EMBL" id="OBDO01000008">
    <property type="protein sequence ID" value="SNX97833.1"/>
    <property type="molecule type" value="Genomic_DNA"/>
</dbReference>
<dbReference type="GO" id="GO:0003700">
    <property type="term" value="F:DNA-binding transcription factor activity"/>
    <property type="evidence" value="ECO:0007669"/>
    <property type="project" value="InterPro"/>
</dbReference>
<accession>A0A285EG65</accession>
<keyword evidence="4" id="KW-0804">Transcription</keyword>
<dbReference type="Gene3D" id="1.10.10.10">
    <property type="entry name" value="Winged helix-like DNA-binding domain superfamily/Winged helix DNA-binding domain"/>
    <property type="match status" value="1"/>
</dbReference>
<dbReference type="Pfam" id="PF03466">
    <property type="entry name" value="LysR_substrate"/>
    <property type="match status" value="1"/>
</dbReference>
<dbReference type="PRINTS" id="PR00039">
    <property type="entry name" value="HTHLYSR"/>
</dbReference>
<dbReference type="OrthoDB" id="4512679at2"/>
<evidence type="ECO:0000256" key="1">
    <source>
        <dbReference type="ARBA" id="ARBA00009437"/>
    </source>
</evidence>
<dbReference type="PANTHER" id="PTHR30126:SF39">
    <property type="entry name" value="HTH-TYPE TRANSCRIPTIONAL REGULATOR CYSL"/>
    <property type="match status" value="1"/>
</dbReference>
<dbReference type="Proteomes" id="UP000219514">
    <property type="component" value="Unassembled WGS sequence"/>
</dbReference>
<proteinExistence type="inferred from homology"/>
<dbReference type="InterPro" id="IPR005119">
    <property type="entry name" value="LysR_subst-bd"/>
</dbReference>
<comment type="similarity">
    <text evidence="1">Belongs to the LysR transcriptional regulatory family.</text>
</comment>
<feature type="region of interest" description="Disordered" evidence="5">
    <location>
        <begin position="299"/>
        <end position="319"/>
    </location>
</feature>